<name>A0A5C5ZFR6_9BACT</name>
<gene>
    <name evidence="3" type="ORF">Pla123a_04980</name>
</gene>
<organism evidence="3 4">
    <name type="scientific">Posidoniimonas polymericola</name>
    <dbReference type="NCBI Taxonomy" id="2528002"/>
    <lineage>
        <taxon>Bacteria</taxon>
        <taxon>Pseudomonadati</taxon>
        <taxon>Planctomycetota</taxon>
        <taxon>Planctomycetia</taxon>
        <taxon>Pirellulales</taxon>
        <taxon>Lacipirellulaceae</taxon>
        <taxon>Posidoniimonas</taxon>
    </lineage>
</organism>
<proteinExistence type="predicted"/>
<dbReference type="OrthoDB" id="287807at2"/>
<dbReference type="EMBL" id="SJPO01000001">
    <property type="protein sequence ID" value="TWT85691.1"/>
    <property type="molecule type" value="Genomic_DNA"/>
</dbReference>
<dbReference type="Proteomes" id="UP000318478">
    <property type="component" value="Unassembled WGS sequence"/>
</dbReference>
<evidence type="ECO:0000313" key="4">
    <source>
        <dbReference type="Proteomes" id="UP000318478"/>
    </source>
</evidence>
<dbReference type="RefSeq" id="WP_146583937.1">
    <property type="nucleotide sequence ID" value="NZ_SJPO01000001.1"/>
</dbReference>
<feature type="compositionally biased region" description="Acidic residues" evidence="1">
    <location>
        <begin position="168"/>
        <end position="205"/>
    </location>
</feature>
<feature type="transmembrane region" description="Helical" evidence="2">
    <location>
        <begin position="123"/>
        <end position="140"/>
    </location>
</feature>
<accession>A0A5C5ZFR6</accession>
<protein>
    <submittedName>
        <fullName evidence="3">Uncharacterized protein</fullName>
    </submittedName>
</protein>
<dbReference type="AlphaFoldDB" id="A0A5C5ZFR6"/>
<feature type="transmembrane region" description="Helical" evidence="2">
    <location>
        <begin position="41"/>
        <end position="59"/>
    </location>
</feature>
<feature type="region of interest" description="Disordered" evidence="1">
    <location>
        <begin position="166"/>
        <end position="232"/>
    </location>
</feature>
<comment type="caution">
    <text evidence="3">The sequence shown here is derived from an EMBL/GenBank/DDBJ whole genome shotgun (WGS) entry which is preliminary data.</text>
</comment>
<sequence>MPPTPPPGGLHVVVVHFPIALLFVVPLFVVLTAVTGLRTMLVCTLILMLLGVGAAFVATSTGDEAMNWMGEFDEEVEAEDDPYDVLDHHEEQAIYARNLFTALTVLYLGVGLLTTFYKPLAKIGPRILINLIFLGLWMYPVTELANAAHEGGRLVHQFGLRSPLAETVDAEEAEEEELDDEAADDDEDDDSADAGEGADSEDGDSAESGAPDDQPGADPAETDATPAVAGAE</sequence>
<reference evidence="3 4" key="1">
    <citation type="submission" date="2019-02" db="EMBL/GenBank/DDBJ databases">
        <title>Deep-cultivation of Planctomycetes and their phenomic and genomic characterization uncovers novel biology.</title>
        <authorList>
            <person name="Wiegand S."/>
            <person name="Jogler M."/>
            <person name="Boedeker C."/>
            <person name="Pinto D."/>
            <person name="Vollmers J."/>
            <person name="Rivas-Marin E."/>
            <person name="Kohn T."/>
            <person name="Peeters S.H."/>
            <person name="Heuer A."/>
            <person name="Rast P."/>
            <person name="Oberbeckmann S."/>
            <person name="Bunk B."/>
            <person name="Jeske O."/>
            <person name="Meyerdierks A."/>
            <person name="Storesund J.E."/>
            <person name="Kallscheuer N."/>
            <person name="Luecker S."/>
            <person name="Lage O.M."/>
            <person name="Pohl T."/>
            <person name="Merkel B.J."/>
            <person name="Hornburger P."/>
            <person name="Mueller R.-W."/>
            <person name="Bruemmer F."/>
            <person name="Labrenz M."/>
            <person name="Spormann A.M."/>
            <person name="Op Den Camp H."/>
            <person name="Overmann J."/>
            <person name="Amann R."/>
            <person name="Jetten M.S.M."/>
            <person name="Mascher T."/>
            <person name="Medema M.H."/>
            <person name="Devos D.P."/>
            <person name="Kaster A.-K."/>
            <person name="Ovreas L."/>
            <person name="Rohde M."/>
            <person name="Galperin M.Y."/>
            <person name="Jogler C."/>
        </authorList>
    </citation>
    <scope>NUCLEOTIDE SEQUENCE [LARGE SCALE GENOMIC DNA]</scope>
    <source>
        <strain evidence="3 4">Pla123a</strain>
    </source>
</reference>
<feature type="transmembrane region" description="Helical" evidence="2">
    <location>
        <begin position="94"/>
        <end position="116"/>
    </location>
</feature>
<keyword evidence="4" id="KW-1185">Reference proteome</keyword>
<keyword evidence="2" id="KW-0812">Transmembrane</keyword>
<evidence type="ECO:0000256" key="2">
    <source>
        <dbReference type="SAM" id="Phobius"/>
    </source>
</evidence>
<keyword evidence="2" id="KW-0472">Membrane</keyword>
<evidence type="ECO:0000313" key="3">
    <source>
        <dbReference type="EMBL" id="TWT85691.1"/>
    </source>
</evidence>
<evidence type="ECO:0000256" key="1">
    <source>
        <dbReference type="SAM" id="MobiDB-lite"/>
    </source>
</evidence>
<keyword evidence="2" id="KW-1133">Transmembrane helix</keyword>
<feature type="transmembrane region" description="Helical" evidence="2">
    <location>
        <begin position="12"/>
        <end position="34"/>
    </location>
</feature>